<proteinExistence type="predicted"/>
<reference evidence="1" key="1">
    <citation type="journal article" date="2023" name="G3 (Bethesda)">
        <title>A reference genome for the long-term kleptoplast-retaining sea slug Elysia crispata morphotype clarki.</title>
        <authorList>
            <person name="Eastman K.E."/>
            <person name="Pendleton A.L."/>
            <person name="Shaikh M.A."/>
            <person name="Suttiyut T."/>
            <person name="Ogas R."/>
            <person name="Tomko P."/>
            <person name="Gavelis G."/>
            <person name="Widhalm J.R."/>
            <person name="Wisecaver J.H."/>
        </authorList>
    </citation>
    <scope>NUCLEOTIDE SEQUENCE</scope>
    <source>
        <strain evidence="1">ECLA1</strain>
    </source>
</reference>
<gene>
    <name evidence="1" type="ORF">RRG08_019782</name>
</gene>
<dbReference type="AlphaFoldDB" id="A0AAE1E5R4"/>
<dbReference type="EMBL" id="JAWDGP010001084">
    <property type="protein sequence ID" value="KAK3795017.1"/>
    <property type="molecule type" value="Genomic_DNA"/>
</dbReference>
<keyword evidence="2" id="KW-1185">Reference proteome</keyword>
<evidence type="ECO:0000313" key="2">
    <source>
        <dbReference type="Proteomes" id="UP001283361"/>
    </source>
</evidence>
<comment type="caution">
    <text evidence="1">The sequence shown here is derived from an EMBL/GenBank/DDBJ whole genome shotgun (WGS) entry which is preliminary data.</text>
</comment>
<protein>
    <submittedName>
        <fullName evidence="1">Uncharacterized protein</fullName>
    </submittedName>
</protein>
<evidence type="ECO:0000313" key="1">
    <source>
        <dbReference type="EMBL" id="KAK3795017.1"/>
    </source>
</evidence>
<organism evidence="1 2">
    <name type="scientific">Elysia crispata</name>
    <name type="common">lettuce slug</name>
    <dbReference type="NCBI Taxonomy" id="231223"/>
    <lineage>
        <taxon>Eukaryota</taxon>
        <taxon>Metazoa</taxon>
        <taxon>Spiralia</taxon>
        <taxon>Lophotrochozoa</taxon>
        <taxon>Mollusca</taxon>
        <taxon>Gastropoda</taxon>
        <taxon>Heterobranchia</taxon>
        <taxon>Euthyneura</taxon>
        <taxon>Panpulmonata</taxon>
        <taxon>Sacoglossa</taxon>
        <taxon>Placobranchoidea</taxon>
        <taxon>Plakobranchidae</taxon>
        <taxon>Elysia</taxon>
    </lineage>
</organism>
<sequence>MLATVLPTTTMENITSLDTALLSGMRDAGNRIAHNNHGEHTSLDTALLLGMGDAGNRIAHNNHGEHTSLDTALLSWTGDAGNRIAHNNHGEHHVTRYGALVGDEGCWQPYCPQQPWRTSRH</sequence>
<dbReference type="Proteomes" id="UP001283361">
    <property type="component" value="Unassembled WGS sequence"/>
</dbReference>
<name>A0AAE1E5R4_9GAST</name>
<accession>A0AAE1E5R4</accession>